<dbReference type="EMBL" id="CAJRST010007147">
    <property type="protein sequence ID" value="CAG5896296.1"/>
    <property type="molecule type" value="Genomic_DNA"/>
</dbReference>
<accession>A0A8S4APE7</accession>
<feature type="compositionally biased region" description="Polar residues" evidence="1">
    <location>
        <begin position="145"/>
        <end position="160"/>
    </location>
</feature>
<reference evidence="4" key="1">
    <citation type="submission" date="2021-05" db="EMBL/GenBank/DDBJ databases">
        <authorList>
            <person name="Tigano A."/>
        </authorList>
    </citation>
    <scope>NUCLEOTIDE SEQUENCE</scope>
</reference>
<feature type="domain" description="Mixed lineage kinase" evidence="2">
    <location>
        <begin position="4"/>
        <end position="131"/>
    </location>
</feature>
<evidence type="ECO:0000256" key="1">
    <source>
        <dbReference type="SAM" id="MobiDB-lite"/>
    </source>
</evidence>
<dbReference type="EMBL" id="CAJRST010007136">
    <property type="protein sequence ID" value="CAG5896295.1"/>
    <property type="molecule type" value="Genomic_DNA"/>
</dbReference>
<dbReference type="Proteomes" id="UP000677803">
    <property type="component" value="Unassembled WGS sequence"/>
</dbReference>
<feature type="non-terminal residue" evidence="4">
    <location>
        <position position="253"/>
    </location>
</feature>
<feature type="compositionally biased region" description="Pro residues" evidence="1">
    <location>
        <begin position="164"/>
        <end position="176"/>
    </location>
</feature>
<dbReference type="Pfam" id="PF22215">
    <property type="entry name" value="MLKL_N"/>
    <property type="match status" value="1"/>
</dbReference>
<dbReference type="PRINTS" id="PR01217">
    <property type="entry name" value="PRICHEXTENSN"/>
</dbReference>
<dbReference type="OrthoDB" id="4062651at2759"/>
<organism evidence="4 5">
    <name type="scientific">Menidia menidia</name>
    <name type="common">Atlantic silverside</name>
    <dbReference type="NCBI Taxonomy" id="238744"/>
    <lineage>
        <taxon>Eukaryota</taxon>
        <taxon>Metazoa</taxon>
        <taxon>Chordata</taxon>
        <taxon>Craniata</taxon>
        <taxon>Vertebrata</taxon>
        <taxon>Euteleostomi</taxon>
        <taxon>Actinopterygii</taxon>
        <taxon>Neopterygii</taxon>
        <taxon>Teleostei</taxon>
        <taxon>Neoteleostei</taxon>
        <taxon>Acanthomorphata</taxon>
        <taxon>Ovalentaria</taxon>
        <taxon>Atherinomorphae</taxon>
        <taxon>Atheriniformes</taxon>
        <taxon>Atherinopsidae</taxon>
        <taxon>Menidiinae</taxon>
        <taxon>Menidia</taxon>
    </lineage>
</organism>
<evidence type="ECO:0000313" key="4">
    <source>
        <dbReference type="EMBL" id="CAG5896296.1"/>
    </source>
</evidence>
<feature type="region of interest" description="Disordered" evidence="1">
    <location>
        <begin position="136"/>
        <end position="253"/>
    </location>
</feature>
<evidence type="ECO:0000259" key="2">
    <source>
        <dbReference type="Pfam" id="PF22215"/>
    </source>
</evidence>
<dbReference type="InterPro" id="IPR059179">
    <property type="entry name" value="MLKL-like_MCAfunc"/>
</dbReference>
<feature type="compositionally biased region" description="Polar residues" evidence="1">
    <location>
        <begin position="193"/>
        <end position="211"/>
    </location>
</feature>
<dbReference type="InterPro" id="IPR054000">
    <property type="entry name" value="MLKL_N"/>
</dbReference>
<dbReference type="AlphaFoldDB" id="A0A8S4APE7"/>
<sequence>MSLDTILSISTSIVQMAQNVKANKDRCLRVARRVKALEQLVMAIKNKGPGFGSMTVNNALVDLCITLEDAKKIMEKYSKIKGMMGFLKSSSIEDKFSGVNERLSDSFQILSGALQIEQNHKLCRLFDPVSEESIYENEDDGWLQPTAQMSPYPQLSSLRGSTLPPTPMSSPTPQMSPYPQVSSPISQMPPYPQVSSPTPQMSPYSPGSNPTPQMSPYPQVSSPVPQMSPYSPVSSPTTQMSPYPPGSSPTTQM</sequence>
<evidence type="ECO:0000313" key="3">
    <source>
        <dbReference type="EMBL" id="CAG5896295.1"/>
    </source>
</evidence>
<protein>
    <submittedName>
        <fullName evidence="4">(Atlantic silverside) hypothetical protein</fullName>
    </submittedName>
</protein>
<keyword evidence="5" id="KW-1185">Reference proteome</keyword>
<feature type="compositionally biased region" description="Low complexity" evidence="1">
    <location>
        <begin position="212"/>
        <end position="236"/>
    </location>
</feature>
<evidence type="ECO:0000313" key="5">
    <source>
        <dbReference type="Proteomes" id="UP000677803"/>
    </source>
</evidence>
<comment type="caution">
    <text evidence="4">The sequence shown here is derived from an EMBL/GenBank/DDBJ whole genome shotgun (WGS) entry which is preliminary data.</text>
</comment>
<dbReference type="CDD" id="cd21037">
    <property type="entry name" value="MLKL_NTD"/>
    <property type="match status" value="1"/>
</dbReference>
<name>A0A8S4APE7_9TELE</name>
<gene>
    <name evidence="3" type="ORF">MMEN_LOCUS7315</name>
    <name evidence="4" type="ORF">MMEN_LOCUS7317</name>
</gene>
<dbReference type="GO" id="GO:0007166">
    <property type="term" value="P:cell surface receptor signaling pathway"/>
    <property type="evidence" value="ECO:0007669"/>
    <property type="project" value="InterPro"/>
</dbReference>
<proteinExistence type="predicted"/>
<dbReference type="InterPro" id="IPR036537">
    <property type="entry name" value="Adaptor_Cbl_N_dom_sf"/>
</dbReference>
<dbReference type="Gene3D" id="1.20.930.20">
    <property type="entry name" value="Adaptor protein Cbl, N-terminal domain"/>
    <property type="match status" value="1"/>
</dbReference>